<gene>
    <name evidence="3" type="ORF">MCOM1403_LOCUS9472</name>
</gene>
<feature type="transmembrane region" description="Helical" evidence="1">
    <location>
        <begin position="144"/>
        <end position="166"/>
    </location>
</feature>
<keyword evidence="1" id="KW-1133">Transmembrane helix</keyword>
<feature type="domain" description="Phosphatidic acid phosphatase type 2/haloperoxidase" evidence="2">
    <location>
        <begin position="27"/>
        <end position="159"/>
    </location>
</feature>
<dbReference type="Pfam" id="PF01569">
    <property type="entry name" value="PAP2"/>
    <property type="match status" value="1"/>
</dbReference>
<dbReference type="SUPFAM" id="SSF48317">
    <property type="entry name" value="Acid phosphatase/Vanadium-dependent haloperoxidase"/>
    <property type="match status" value="1"/>
</dbReference>
<sequence length="222" mass="24236">MALASLAPFCMIWTTVGAFMARRELWDLLTLLGILLNEVLAQLLKRHFKEPRPATCEQVDFCDTHGMPSSHAQLAAFVATMMTLQYVRRREEFRVFCKRNKRGASGRAGHADAMTAALVVLAWPLAWIVGISRVYLGYHSVEQVVAGACVGCVFGAAYHELVCLAATKSFSRLDVNDGGLGGAVARAVIGARMRDSSLVPDPLEVERVALQVNVLDFKGKSL</sequence>
<dbReference type="Gene3D" id="1.20.144.10">
    <property type="entry name" value="Phosphatidic acid phosphatase type 2/haloperoxidase"/>
    <property type="match status" value="1"/>
</dbReference>
<dbReference type="AlphaFoldDB" id="A0A7S0NMJ6"/>
<dbReference type="InterPro" id="IPR036938">
    <property type="entry name" value="PAP2/HPO_sf"/>
</dbReference>
<protein>
    <recommendedName>
        <fullName evidence="2">Phosphatidic acid phosphatase type 2/haloperoxidase domain-containing protein</fullName>
    </recommendedName>
</protein>
<organism evidence="3">
    <name type="scientific">Micromonas pusilla</name>
    <name type="common">Picoplanktonic green alga</name>
    <name type="synonym">Chromulina pusilla</name>
    <dbReference type="NCBI Taxonomy" id="38833"/>
    <lineage>
        <taxon>Eukaryota</taxon>
        <taxon>Viridiplantae</taxon>
        <taxon>Chlorophyta</taxon>
        <taxon>Mamiellophyceae</taxon>
        <taxon>Mamiellales</taxon>
        <taxon>Mamiellaceae</taxon>
        <taxon>Micromonas</taxon>
    </lineage>
</organism>
<proteinExistence type="predicted"/>
<dbReference type="PANTHER" id="PTHR14969:SF13">
    <property type="entry name" value="AT30094P"/>
    <property type="match status" value="1"/>
</dbReference>
<evidence type="ECO:0000256" key="1">
    <source>
        <dbReference type="SAM" id="Phobius"/>
    </source>
</evidence>
<feature type="transmembrane region" description="Helical" evidence="1">
    <location>
        <begin position="116"/>
        <end position="138"/>
    </location>
</feature>
<keyword evidence="1" id="KW-0472">Membrane</keyword>
<dbReference type="PANTHER" id="PTHR14969">
    <property type="entry name" value="SPHINGOSINE-1-PHOSPHATE PHOSPHOHYDROLASE"/>
    <property type="match status" value="1"/>
</dbReference>
<dbReference type="EMBL" id="HBEQ01011775">
    <property type="protein sequence ID" value="CAD8522237.1"/>
    <property type="molecule type" value="Transcribed_RNA"/>
</dbReference>
<accession>A0A7S0NMJ6</accession>
<dbReference type="SMART" id="SM00014">
    <property type="entry name" value="acidPPc"/>
    <property type="match status" value="1"/>
</dbReference>
<name>A0A7S0NMJ6_MICPS</name>
<reference evidence="3" key="1">
    <citation type="submission" date="2021-01" db="EMBL/GenBank/DDBJ databases">
        <authorList>
            <person name="Corre E."/>
            <person name="Pelletier E."/>
            <person name="Niang G."/>
            <person name="Scheremetjew M."/>
            <person name="Finn R."/>
            <person name="Kale V."/>
            <person name="Holt S."/>
            <person name="Cochrane G."/>
            <person name="Meng A."/>
            <person name="Brown T."/>
            <person name="Cohen L."/>
        </authorList>
    </citation>
    <scope>NUCLEOTIDE SEQUENCE</scope>
    <source>
        <strain evidence="3">CCMP1723</strain>
    </source>
</reference>
<dbReference type="GO" id="GO:0042392">
    <property type="term" value="F:sphingosine-1-phosphate phosphatase activity"/>
    <property type="evidence" value="ECO:0007669"/>
    <property type="project" value="TreeGrafter"/>
</dbReference>
<evidence type="ECO:0000313" key="3">
    <source>
        <dbReference type="EMBL" id="CAD8522237.1"/>
    </source>
</evidence>
<keyword evidence="1" id="KW-0812">Transmembrane</keyword>
<dbReference type="InterPro" id="IPR000326">
    <property type="entry name" value="PAP2/HPO"/>
</dbReference>
<evidence type="ECO:0000259" key="2">
    <source>
        <dbReference type="SMART" id="SM00014"/>
    </source>
</evidence>